<dbReference type="GO" id="GO:0008270">
    <property type="term" value="F:zinc ion binding"/>
    <property type="evidence" value="ECO:0007669"/>
    <property type="project" value="InterPro"/>
</dbReference>
<dbReference type="Pfam" id="PF22939">
    <property type="entry name" value="WHD_GPIID"/>
    <property type="match status" value="1"/>
</dbReference>
<dbReference type="InterPro" id="IPR054471">
    <property type="entry name" value="GPIID_WHD"/>
</dbReference>
<dbReference type="GO" id="GO:0000183">
    <property type="term" value="P:rDNA heterochromatin formation"/>
    <property type="evidence" value="ECO:0007669"/>
    <property type="project" value="TreeGrafter"/>
</dbReference>
<keyword evidence="6" id="KW-1185">Reference proteome</keyword>
<dbReference type="GO" id="GO:0009116">
    <property type="term" value="P:nucleoside metabolic process"/>
    <property type="evidence" value="ECO:0007669"/>
    <property type="project" value="InterPro"/>
</dbReference>
<feature type="region of interest" description="Disordered" evidence="1">
    <location>
        <begin position="1062"/>
        <end position="1149"/>
    </location>
</feature>
<feature type="domain" description="Ams2/SPT21 N-terminal" evidence="4">
    <location>
        <begin position="616"/>
        <end position="710"/>
    </location>
</feature>
<dbReference type="EMBL" id="MIKG01000010">
    <property type="protein sequence ID" value="RAO69715.1"/>
    <property type="molecule type" value="Genomic_DNA"/>
</dbReference>
<dbReference type="Proteomes" id="UP000249363">
    <property type="component" value="Unassembled WGS sequence"/>
</dbReference>
<comment type="caution">
    <text evidence="5">The sequence shown here is derived from an EMBL/GenBank/DDBJ whole genome shotgun (WGS) entry which is preliminary data.</text>
</comment>
<name>A0A364L1N8_TALAM</name>
<dbReference type="GO" id="GO:0030466">
    <property type="term" value="P:silent mating-type cassette heterochromatin formation"/>
    <property type="evidence" value="ECO:0007669"/>
    <property type="project" value="TreeGrafter"/>
</dbReference>
<feature type="compositionally biased region" description="Polar residues" evidence="1">
    <location>
        <begin position="921"/>
        <end position="931"/>
    </location>
</feature>
<feature type="region of interest" description="Disordered" evidence="1">
    <location>
        <begin position="1680"/>
        <end position="1699"/>
    </location>
</feature>
<evidence type="ECO:0000313" key="5">
    <source>
        <dbReference type="EMBL" id="RAO69715.1"/>
    </source>
</evidence>
<dbReference type="Pfam" id="PF25823">
    <property type="entry name" value="Ams2-SPT21_N"/>
    <property type="match status" value="1"/>
</dbReference>
<dbReference type="PANTHER" id="PTHR39147:SF1">
    <property type="entry name" value="PROTEIN SPT21"/>
    <property type="match status" value="1"/>
</dbReference>
<evidence type="ECO:0000256" key="1">
    <source>
        <dbReference type="SAM" id="MobiDB-lite"/>
    </source>
</evidence>
<accession>A0A364L1N8</accession>
<proteinExistence type="predicted"/>
<feature type="compositionally biased region" description="Basic and acidic residues" evidence="1">
    <location>
        <begin position="1504"/>
        <end position="1514"/>
    </location>
</feature>
<dbReference type="Gene3D" id="3.40.50.1580">
    <property type="entry name" value="Nucleoside phosphorylase domain"/>
    <property type="match status" value="1"/>
</dbReference>
<feature type="region of interest" description="Disordered" evidence="1">
    <location>
        <begin position="1471"/>
        <end position="1600"/>
    </location>
</feature>
<evidence type="ECO:0000256" key="2">
    <source>
        <dbReference type="SAM" id="SignalP"/>
    </source>
</evidence>
<gene>
    <name evidence="5" type="ORF">BHQ10_005727</name>
</gene>
<reference evidence="5 6" key="1">
    <citation type="journal article" date="2017" name="Biotechnol. Biofuels">
        <title>Differential beta-glucosidase expression as a function of carbon source availability in Talaromyces amestolkiae: a genomic and proteomic approach.</title>
        <authorList>
            <person name="de Eugenio L.I."/>
            <person name="Mendez-Liter J.A."/>
            <person name="Nieto-Dominguez M."/>
            <person name="Alonso L."/>
            <person name="Gil-Munoz J."/>
            <person name="Barriuso J."/>
            <person name="Prieto A."/>
            <person name="Martinez M.J."/>
        </authorList>
    </citation>
    <scope>NUCLEOTIDE SEQUENCE [LARGE SCALE GENOMIC DNA]</scope>
    <source>
        <strain evidence="5 6">CIB</strain>
    </source>
</reference>
<feature type="region of interest" description="Disordered" evidence="1">
    <location>
        <begin position="1184"/>
        <end position="1208"/>
    </location>
</feature>
<feature type="region of interest" description="Disordered" evidence="1">
    <location>
        <begin position="784"/>
        <end position="878"/>
    </location>
</feature>
<feature type="signal peptide" evidence="2">
    <location>
        <begin position="1"/>
        <end position="17"/>
    </location>
</feature>
<feature type="compositionally biased region" description="Polar residues" evidence="1">
    <location>
        <begin position="1561"/>
        <end position="1585"/>
    </location>
</feature>
<dbReference type="PANTHER" id="PTHR39147">
    <property type="entry name" value="PROTEIN SPT21"/>
    <property type="match status" value="1"/>
</dbReference>
<dbReference type="InterPro" id="IPR042403">
    <property type="entry name" value="Spt21/Ams2"/>
</dbReference>
<feature type="compositionally biased region" description="Polar residues" evidence="1">
    <location>
        <begin position="1076"/>
        <end position="1094"/>
    </location>
</feature>
<dbReference type="GeneID" id="63794943"/>
<dbReference type="InterPro" id="IPR013088">
    <property type="entry name" value="Znf_NHR/GATA"/>
</dbReference>
<dbReference type="SUPFAM" id="SSF53167">
    <property type="entry name" value="Purine and uridine phosphorylases"/>
    <property type="match status" value="1"/>
</dbReference>
<feature type="compositionally biased region" description="Polar residues" evidence="1">
    <location>
        <begin position="963"/>
        <end position="974"/>
    </location>
</feature>
<dbReference type="FunFam" id="3.30.50.10:FF:000067">
    <property type="entry name" value="GATA transcription factor (Ams2), putative"/>
    <property type="match status" value="1"/>
</dbReference>
<feature type="compositionally biased region" description="Polar residues" evidence="1">
    <location>
        <begin position="815"/>
        <end position="826"/>
    </location>
</feature>
<evidence type="ECO:0000259" key="4">
    <source>
        <dbReference type="Pfam" id="PF25823"/>
    </source>
</evidence>
<feature type="domain" description="GPI inositol-deacylase winged helix" evidence="3">
    <location>
        <begin position="405"/>
        <end position="478"/>
    </location>
</feature>
<feature type="region of interest" description="Disordered" evidence="1">
    <location>
        <begin position="917"/>
        <end position="998"/>
    </location>
</feature>
<feature type="compositionally biased region" description="Polar residues" evidence="1">
    <location>
        <begin position="1420"/>
        <end position="1429"/>
    </location>
</feature>
<protein>
    <recommendedName>
        <fullName evidence="7">GATA-type domain-containing protein</fullName>
    </recommendedName>
</protein>
<feature type="compositionally biased region" description="Basic residues" evidence="1">
    <location>
        <begin position="1327"/>
        <end position="1337"/>
    </location>
</feature>
<feature type="compositionally biased region" description="Polar residues" evidence="1">
    <location>
        <begin position="1353"/>
        <end position="1376"/>
    </location>
</feature>
<dbReference type="RefSeq" id="XP_040734231.1">
    <property type="nucleotide sequence ID" value="XM_040878234.1"/>
</dbReference>
<feature type="compositionally biased region" description="Acidic residues" evidence="1">
    <location>
        <begin position="1391"/>
        <end position="1406"/>
    </location>
</feature>
<evidence type="ECO:0000313" key="6">
    <source>
        <dbReference type="Proteomes" id="UP000249363"/>
    </source>
</evidence>
<dbReference type="InterPro" id="IPR035994">
    <property type="entry name" value="Nucleoside_phosphorylase_sf"/>
</dbReference>
<feature type="compositionally biased region" description="Polar residues" evidence="1">
    <location>
        <begin position="756"/>
        <end position="765"/>
    </location>
</feature>
<dbReference type="Gene3D" id="3.30.50.10">
    <property type="entry name" value="Erythroid Transcription Factor GATA-1, subunit A"/>
    <property type="match status" value="1"/>
</dbReference>
<feature type="compositionally biased region" description="Low complexity" evidence="1">
    <location>
        <begin position="1119"/>
        <end position="1136"/>
    </location>
</feature>
<dbReference type="GO" id="GO:0003824">
    <property type="term" value="F:catalytic activity"/>
    <property type="evidence" value="ECO:0007669"/>
    <property type="project" value="InterPro"/>
</dbReference>
<feature type="region of interest" description="Disordered" evidence="1">
    <location>
        <begin position="750"/>
        <end position="770"/>
    </location>
</feature>
<feature type="compositionally biased region" description="Polar residues" evidence="1">
    <location>
        <begin position="1680"/>
        <end position="1696"/>
    </location>
</feature>
<feature type="chain" id="PRO_5016677628" description="GATA-type domain-containing protein" evidence="2">
    <location>
        <begin position="18"/>
        <end position="1710"/>
    </location>
</feature>
<sequence>MSFNSIKLALLVGICGAIPFKKDGTEIVLGDVIISEVIVDVSHGRQLPGGYYRKSTLLDVYGRPDEQILGLLRTWKTALLLEKLREETKNNLTALLKHPQVDTEYPGAWEDKLFPSQYIHMHHSDCLACLHGFACENALAASCTSVNCDVNMLIHRERLLDTFNRHPETPTPFIHFGSIGTGDTVMKSATHRDDIANTENVIAFEMEGAGIWDKFSCLVIKGVCDYADSHKNKKWQNYAAAVAASTMKVVLEHEEQKNLLDTLKNLTQKCDNHSPGKLRILLFTQPTSEIRNSLASADSLALTPELNVNDIRKYCQHRTRELEKFEFSNEDIKNVVDIICARADGMFLFAKLVMNNLAKQPNLALFRNEIASARLPNEIDQAYSRIMERLERDLGPAQFKYTLLLLGWLVCSKRPLKWTEVQSASSVEIDVWNNSNLMNTEIKLRDDVHELCGSLVQVLQGDRVELVHSTARRFVIEKSGIDIAEAECDLTLRCLQYLTLNIFEPRITDEDLRFYARRGDLAFQDYAVSTWFMHVKSMVDTNLSLVIRNSGSPEINFQLIRIRHVLGRFIQFYDKSFPGDNIQQQTQQDCQAFWQFPFHADLVKIWQHIRLEQSKDLVARNTAIVSASPELVAKFGQDYTVYAYDYSEYETPLVGQGMLSWVLASASPTPNAPAHQSKTIVTGRVSKNVLGLFSKGAQETLEVKLRLVPVPTLMQSEYLESMQRYRELSNIIPQEFDAQAWSSFVQQNPHMFAPSQRPSSTQSANGPIDHSGIQKFHQLLSEGSTPREFPATHPDSTASSPVDPPSRSETPVGMQMTTHMSRQPSTAGHGRRGSEVSIRPLSRASVHESDFQRPGTMTRRGSIYSGYGSGDEAMDHPPRKRAKLFRADVTGKDDLNIERQPGSLRVAASTAASVRIHRPTPINSIQSSAAPSSLEEPVRPPTPISRNPSEGPRRGRPAPSLLRESSINSATSYRSPYPAYDEIPSTDLPDTSPDDHRYQGIFESQFSMPSSPPIIDGGLLSRSSPVLPPLPIQPDSGFMSATLEDMVDEDGCIRANFHESNTAGMTDCEPTKQNRQDQVTGHQNSLASQGSVSRQHNDDYLASDGPYDMSSREAPTLPPQHSSSASRPSSRMSIRPAQKLAPAPLSQSEIEQLMSSIPASDPVLPPSGYMHHANTWSGPMSDLPSVETPLPQPVEERGKGRSGAGARRVRQVQARLENCIREGQVPPYCNNCGAIETPTWRRAWSKHFDGTEDDANEYLKDPMCLFWKATDRADDETITKFRLYKKTLVDADKDFDQILLCNPCGLWLQKFKCMRPENKWNKQPAKDKRKRSSRARKGPLTGGATTSTRSRSKSQMNSAPGSSPARTDTSSPTGDNGSQGGDDRVTPAVENDNENENETEETNEFVEQDHPNKRIRASSAEPTSNTLQTRWDENAAVEALKRAIQSSPARNLDSHVRKSHDVNVTPKPVRRALFPHSNHDGPLKTLGESLLNSARRSPRVASRGSEKIVADKENTPAATNRNLDDLFESPSFDFNLRTTPTPKRRTPRSNERRLSLPFCSPSASRTKHSATGVSPSTPRSRQMRPSSDKDASSDGTVENRNAFPSVDDIVLDSLFDPWQSLPQSDMYMPFSDWSPSADNNNSMLQFPSNFNNDEDLINAVLAESELGKPADMGVSFTENGTTNDMSMPESGNNQQGEDLVSEAQAAVASI</sequence>
<keyword evidence="2" id="KW-0732">Signal</keyword>
<dbReference type="OrthoDB" id="3199820at2759"/>
<evidence type="ECO:0000259" key="3">
    <source>
        <dbReference type="Pfam" id="PF22939"/>
    </source>
</evidence>
<evidence type="ECO:0008006" key="7">
    <source>
        <dbReference type="Google" id="ProtNLM"/>
    </source>
</evidence>
<organism evidence="5 6">
    <name type="scientific">Talaromyces amestolkiae</name>
    <dbReference type="NCBI Taxonomy" id="1196081"/>
    <lineage>
        <taxon>Eukaryota</taxon>
        <taxon>Fungi</taxon>
        <taxon>Dikarya</taxon>
        <taxon>Ascomycota</taxon>
        <taxon>Pezizomycotina</taxon>
        <taxon>Eurotiomycetes</taxon>
        <taxon>Eurotiomycetidae</taxon>
        <taxon>Eurotiales</taxon>
        <taxon>Trichocomaceae</taxon>
        <taxon>Talaromyces</taxon>
        <taxon>Talaromyces sect. Talaromyces</taxon>
    </lineage>
</organism>
<dbReference type="InterPro" id="IPR057725">
    <property type="entry name" value="Ams2-SPT21_N"/>
</dbReference>
<dbReference type="GO" id="GO:0006357">
    <property type="term" value="P:regulation of transcription by RNA polymerase II"/>
    <property type="evidence" value="ECO:0007669"/>
    <property type="project" value="TreeGrafter"/>
</dbReference>
<feature type="region of interest" description="Disordered" evidence="1">
    <location>
        <begin position="1319"/>
        <end position="1431"/>
    </location>
</feature>
<dbReference type="SUPFAM" id="SSF57716">
    <property type="entry name" value="Glucocorticoid receptor-like (DNA-binding domain)"/>
    <property type="match status" value="1"/>
</dbReference>